<keyword evidence="3 5" id="KW-1133">Transmembrane helix</keyword>
<comment type="caution">
    <text evidence="6">The sequence shown here is derived from an EMBL/GenBank/DDBJ whole genome shotgun (WGS) entry which is preliminary data.</text>
</comment>
<dbReference type="Pfam" id="PF04284">
    <property type="entry name" value="DUF441"/>
    <property type="match status" value="1"/>
</dbReference>
<dbReference type="RefSeq" id="WP_183108786.1">
    <property type="nucleotide sequence ID" value="NZ_MCIB01000015.1"/>
</dbReference>
<keyword evidence="1 5" id="KW-1003">Cell membrane</keyword>
<dbReference type="AlphaFoldDB" id="A0A419T2W1"/>
<reference evidence="6 7" key="1">
    <citation type="submission" date="2016-08" db="EMBL/GenBank/DDBJ databases">
        <title>Novel Firmicutes and Novel Genomes.</title>
        <authorList>
            <person name="Poppleton D.I."/>
            <person name="Gribaldo S."/>
        </authorList>
    </citation>
    <scope>NUCLEOTIDE SEQUENCE [LARGE SCALE GENOMIC DNA]</scope>
    <source>
        <strain evidence="6 7">CTT3</strain>
    </source>
</reference>
<evidence type="ECO:0000256" key="5">
    <source>
        <dbReference type="HAMAP-Rule" id="MF_01874"/>
    </source>
</evidence>
<gene>
    <name evidence="6" type="ORF">BET03_11965</name>
</gene>
<keyword evidence="4 5" id="KW-0472">Membrane</keyword>
<dbReference type="EMBL" id="MCIB01000015">
    <property type="protein sequence ID" value="RKD31791.1"/>
    <property type="molecule type" value="Genomic_DNA"/>
</dbReference>
<dbReference type="GO" id="GO:0005886">
    <property type="term" value="C:plasma membrane"/>
    <property type="evidence" value="ECO:0007669"/>
    <property type="project" value="UniProtKB-SubCell"/>
</dbReference>
<evidence type="ECO:0000256" key="2">
    <source>
        <dbReference type="ARBA" id="ARBA00022692"/>
    </source>
</evidence>
<feature type="transmembrane region" description="Helical" evidence="5">
    <location>
        <begin position="79"/>
        <end position="99"/>
    </location>
</feature>
<feature type="transmembrane region" description="Helical" evidence="5">
    <location>
        <begin position="134"/>
        <end position="151"/>
    </location>
</feature>
<name>A0A419T2W1_9FIRM</name>
<comment type="similarity">
    <text evidence="5">Belongs to the UPF0756 family.</text>
</comment>
<feature type="transmembrane region" description="Helical" evidence="5">
    <location>
        <begin position="48"/>
        <end position="67"/>
    </location>
</feature>
<keyword evidence="7" id="KW-1185">Reference proteome</keyword>
<comment type="subcellular location">
    <subcellularLocation>
        <location evidence="5">Cell membrane</location>
        <topology evidence="5">Multi-pass membrane protein</topology>
    </subcellularLocation>
</comment>
<evidence type="ECO:0000256" key="1">
    <source>
        <dbReference type="ARBA" id="ARBA00022475"/>
    </source>
</evidence>
<evidence type="ECO:0000256" key="4">
    <source>
        <dbReference type="ARBA" id="ARBA00023136"/>
    </source>
</evidence>
<dbReference type="HAMAP" id="MF_01874">
    <property type="entry name" value="UPF0756"/>
    <property type="match status" value="1"/>
</dbReference>
<sequence length="154" mass="16579">MEESLIILFIILGLGLFAQNQSLAIASSLLILLKLLNLNFLFPKLEAYGLRIGIIILTTGILTPIAMGKYSIKDVLESIKSPIGLTALISGIIIIYFSGKGFKLLTLEPKVVIPIVFGSIIGLILFKGVPIGPLAAAGISVVIYNLLGFIYKFF</sequence>
<evidence type="ECO:0000313" key="6">
    <source>
        <dbReference type="EMBL" id="RKD31791.1"/>
    </source>
</evidence>
<dbReference type="PANTHER" id="PTHR38452">
    <property type="entry name" value="UPF0756 MEMBRANE PROTEIN YEAL"/>
    <property type="match status" value="1"/>
</dbReference>
<proteinExistence type="inferred from homology"/>
<dbReference type="InterPro" id="IPR007382">
    <property type="entry name" value="UPF0756_TM"/>
</dbReference>
<evidence type="ECO:0000313" key="7">
    <source>
        <dbReference type="Proteomes" id="UP000284177"/>
    </source>
</evidence>
<accession>A0A419T2W1</accession>
<keyword evidence="2 5" id="KW-0812">Transmembrane</keyword>
<protein>
    <recommendedName>
        <fullName evidence="5">UPF0756 membrane protein BET03_11965</fullName>
    </recommendedName>
</protein>
<organism evidence="6 7">
    <name type="scientific">Thermohalobacter berrensis</name>
    <dbReference type="NCBI Taxonomy" id="99594"/>
    <lineage>
        <taxon>Bacteria</taxon>
        <taxon>Bacillati</taxon>
        <taxon>Bacillota</taxon>
        <taxon>Tissierellia</taxon>
        <taxon>Tissierellales</taxon>
        <taxon>Thermohalobacteraceae</taxon>
        <taxon>Thermohalobacter</taxon>
    </lineage>
</organism>
<dbReference type="Proteomes" id="UP000284177">
    <property type="component" value="Unassembled WGS sequence"/>
</dbReference>
<evidence type="ECO:0000256" key="3">
    <source>
        <dbReference type="ARBA" id="ARBA00022989"/>
    </source>
</evidence>
<dbReference type="PANTHER" id="PTHR38452:SF1">
    <property type="entry name" value="UPF0756 MEMBRANE PROTEIN YEAL"/>
    <property type="match status" value="1"/>
</dbReference>
<feature type="transmembrane region" description="Helical" evidence="5">
    <location>
        <begin position="111"/>
        <end position="129"/>
    </location>
</feature>